<sequence length="92" mass="10419">MALLVGKLSDRGLIERRIHPRRRNIRELHLTDSGRDERTKAEQIVSDLEQRIHQSLGDQHYRQLRELRARSSTPCYGRCGGAGPLTGSNNSG</sequence>
<dbReference type="InterPro" id="IPR036390">
    <property type="entry name" value="WH_DNA-bd_sf"/>
</dbReference>
<organism evidence="1 2">
    <name type="scientific">Streptomyces spinosisporus</name>
    <dbReference type="NCBI Taxonomy" id="2927582"/>
    <lineage>
        <taxon>Bacteria</taxon>
        <taxon>Bacillati</taxon>
        <taxon>Actinomycetota</taxon>
        <taxon>Actinomycetes</taxon>
        <taxon>Kitasatosporales</taxon>
        <taxon>Streptomycetaceae</taxon>
        <taxon>Streptomyces</taxon>
    </lineage>
</organism>
<dbReference type="EMBL" id="JALDAX010000024">
    <property type="protein sequence ID" value="MCI3245770.1"/>
    <property type="molecule type" value="Genomic_DNA"/>
</dbReference>
<evidence type="ECO:0000313" key="1">
    <source>
        <dbReference type="EMBL" id="MCI3245770.1"/>
    </source>
</evidence>
<reference evidence="1" key="1">
    <citation type="submission" date="2022-03" db="EMBL/GenBank/DDBJ databases">
        <title>Streptomyces 7R015 and 7R016 isolated from Barleria lupulina in Thailand.</title>
        <authorList>
            <person name="Kanchanasin P."/>
            <person name="Phongsopitanun W."/>
            <person name="Tanasupawat S."/>
        </authorList>
    </citation>
    <scope>NUCLEOTIDE SEQUENCE</scope>
    <source>
        <strain evidence="1">7R016</strain>
    </source>
</reference>
<keyword evidence="2" id="KW-1185">Reference proteome</keyword>
<proteinExistence type="predicted"/>
<name>A0ABS9XV28_9ACTN</name>
<dbReference type="RefSeq" id="WP_242713263.1">
    <property type="nucleotide sequence ID" value="NZ_JALDAX010000024.1"/>
</dbReference>
<dbReference type="Gene3D" id="1.10.10.10">
    <property type="entry name" value="Winged helix-like DNA-binding domain superfamily/Winged helix DNA-binding domain"/>
    <property type="match status" value="1"/>
</dbReference>
<dbReference type="Proteomes" id="UP001165270">
    <property type="component" value="Unassembled WGS sequence"/>
</dbReference>
<accession>A0ABS9XV28</accession>
<evidence type="ECO:0000313" key="2">
    <source>
        <dbReference type="Proteomes" id="UP001165270"/>
    </source>
</evidence>
<comment type="caution">
    <text evidence="1">The sequence shown here is derived from an EMBL/GenBank/DDBJ whole genome shotgun (WGS) entry which is preliminary data.</text>
</comment>
<gene>
    <name evidence="1" type="ORF">MQN93_39345</name>
</gene>
<protein>
    <submittedName>
        <fullName evidence="1">MarR family winged helix-turn-helix transcriptional regulator</fullName>
    </submittedName>
</protein>
<dbReference type="InterPro" id="IPR036388">
    <property type="entry name" value="WH-like_DNA-bd_sf"/>
</dbReference>
<dbReference type="SUPFAM" id="SSF46785">
    <property type="entry name" value="Winged helix' DNA-binding domain"/>
    <property type="match status" value="1"/>
</dbReference>